<protein>
    <recommendedName>
        <fullName evidence="2 5">Glycylpeptide N-tetradecanoyltransferase</fullName>
        <ecNumber evidence="2 5">2.3.1.97</ecNumber>
    </recommendedName>
</protein>
<dbReference type="InterPro" id="IPR022676">
    <property type="entry name" value="NMT_N"/>
</dbReference>
<dbReference type="InterPro" id="IPR022677">
    <property type="entry name" value="NMT_C"/>
</dbReference>
<comment type="caution">
    <text evidence="10">The sequence shown here is derived from an EMBL/GenBank/DDBJ whole genome shotgun (WGS) entry which is preliminary data.</text>
</comment>
<evidence type="ECO:0000256" key="5">
    <source>
        <dbReference type="RuleBase" id="RU000586"/>
    </source>
</evidence>
<feature type="domain" description="Glycylpeptide N-tetradecanoyltransferase C-terminal" evidence="9">
    <location>
        <begin position="225"/>
        <end position="312"/>
    </location>
</feature>
<evidence type="ECO:0000259" key="9">
    <source>
        <dbReference type="Pfam" id="PF02799"/>
    </source>
</evidence>
<evidence type="ECO:0000256" key="1">
    <source>
        <dbReference type="ARBA" id="ARBA00009469"/>
    </source>
</evidence>
<dbReference type="Gene3D" id="3.40.630.170">
    <property type="match status" value="1"/>
</dbReference>
<dbReference type="VEuPathDB" id="TriTrypDB:TEOVI_000823700"/>
<dbReference type="InterPro" id="IPR022678">
    <property type="entry name" value="NMT_CS"/>
</dbReference>
<evidence type="ECO:0000313" key="10">
    <source>
        <dbReference type="EMBL" id="SCU66524.1"/>
    </source>
</evidence>
<feature type="region of interest" description="Disordered" evidence="7">
    <location>
        <begin position="1"/>
        <end position="24"/>
    </location>
</feature>
<name>A0A1G4I497_TRYEQ</name>
<accession>A0A1G4I497</accession>
<reference evidence="10" key="1">
    <citation type="submission" date="2016-09" db="EMBL/GenBank/DDBJ databases">
        <authorList>
            <person name="Hebert L."/>
            <person name="Moumen B."/>
        </authorList>
    </citation>
    <scope>NUCLEOTIDE SEQUENCE [LARGE SCALE GENOMIC DNA]</scope>
    <source>
        <strain evidence="10">OVI</strain>
    </source>
</reference>
<evidence type="ECO:0000313" key="11">
    <source>
        <dbReference type="Proteomes" id="UP000195570"/>
    </source>
</evidence>
<dbReference type="FunFam" id="3.40.630.170:FF:000004">
    <property type="entry name" value="Glycylpeptide N-tetradecanoyltransferase"/>
    <property type="match status" value="1"/>
</dbReference>
<comment type="catalytic activity">
    <reaction evidence="5">
        <text>N-terminal glycyl-[protein] + tetradecanoyl-CoA = N-tetradecanoylglycyl-[protein] + CoA + H(+)</text>
        <dbReference type="Rhea" id="RHEA:15521"/>
        <dbReference type="Rhea" id="RHEA-COMP:12666"/>
        <dbReference type="Rhea" id="RHEA-COMP:12667"/>
        <dbReference type="ChEBI" id="CHEBI:15378"/>
        <dbReference type="ChEBI" id="CHEBI:57287"/>
        <dbReference type="ChEBI" id="CHEBI:57385"/>
        <dbReference type="ChEBI" id="CHEBI:64723"/>
        <dbReference type="ChEBI" id="CHEBI:133050"/>
        <dbReference type="EC" id="2.3.1.97"/>
    </reaction>
</comment>
<dbReference type="PANTHER" id="PTHR11377">
    <property type="entry name" value="N-MYRISTOYL TRANSFERASE"/>
    <property type="match status" value="1"/>
</dbReference>
<feature type="domain" description="Glycylpeptide N-tetradecanoyltransferase N-terminal" evidence="8">
    <location>
        <begin position="34"/>
        <end position="209"/>
    </location>
</feature>
<dbReference type="EC" id="2.3.1.97" evidence="2 5"/>
<dbReference type="GO" id="GO:0004379">
    <property type="term" value="F:glycylpeptide N-tetradecanoyltransferase activity"/>
    <property type="evidence" value="ECO:0007669"/>
    <property type="project" value="UniProtKB-EC"/>
</dbReference>
<dbReference type="PIRSF" id="PIRSF015892">
    <property type="entry name" value="N-myristl_transf"/>
    <property type="match status" value="1"/>
</dbReference>
<dbReference type="RefSeq" id="XP_067077961.1">
    <property type="nucleotide sequence ID" value="XM_067221860.1"/>
</dbReference>
<evidence type="ECO:0000256" key="2">
    <source>
        <dbReference type="ARBA" id="ARBA00012923"/>
    </source>
</evidence>
<organism evidence="10 11">
    <name type="scientific">Trypanosoma equiperdum</name>
    <dbReference type="NCBI Taxonomy" id="5694"/>
    <lineage>
        <taxon>Eukaryota</taxon>
        <taxon>Discoba</taxon>
        <taxon>Euglenozoa</taxon>
        <taxon>Kinetoplastea</taxon>
        <taxon>Metakinetoplastina</taxon>
        <taxon>Trypanosomatida</taxon>
        <taxon>Trypanosomatidae</taxon>
        <taxon>Trypanosoma</taxon>
    </lineage>
</organism>
<feature type="domain" description="Glycylpeptide N-tetradecanoyltransferase C-terminal" evidence="9">
    <location>
        <begin position="341"/>
        <end position="437"/>
    </location>
</feature>
<keyword evidence="11" id="KW-1185">Reference proteome</keyword>
<evidence type="ECO:0000256" key="4">
    <source>
        <dbReference type="ARBA" id="ARBA00023315"/>
    </source>
</evidence>
<evidence type="ECO:0000259" key="8">
    <source>
        <dbReference type="Pfam" id="PF01233"/>
    </source>
</evidence>
<dbReference type="Pfam" id="PF01233">
    <property type="entry name" value="NMT"/>
    <property type="match status" value="1"/>
</dbReference>
<dbReference type="PROSITE" id="PS00975">
    <property type="entry name" value="NMT_1"/>
    <property type="match status" value="1"/>
</dbReference>
<dbReference type="AlphaFoldDB" id="A0A1G4I497"/>
<dbReference type="InterPro" id="IPR016181">
    <property type="entry name" value="Acyl_CoA_acyltransferase"/>
</dbReference>
<dbReference type="Pfam" id="PF02799">
    <property type="entry name" value="NMT_C"/>
    <property type="match status" value="2"/>
</dbReference>
<keyword evidence="4 5" id="KW-0012">Acyltransferase</keyword>
<comment type="similarity">
    <text evidence="1 6">Belongs to the NMT family.</text>
</comment>
<dbReference type="Proteomes" id="UP000195570">
    <property type="component" value="Unassembled WGS sequence"/>
</dbReference>
<sequence length="446" mass="50528">MTDKAFTEHQFWSTQPVRQPGAPDADKVGFIMESSLDAVPAEPYSLPSTFEWWSPDVANPEDLRGVHELLRDNYVEDSESMFRFNYSEEFLRWALMPPGYHQSWHVGVRLKSNKSVLGFVAGVPITMRLGTPKMVLEKREHGEDGGEEVINDYLQPQTICEINFLCVHKKLRQRRLGPILIKEVTRRVNLMNIWHAVYTSGTLLPTPFAKGHYFHRSLNSQKLVDVKFSGIPPHYKRFQNPVAVMERLYRLPDKTKTRGLRLMEPADVPQVTQLLLKRLASFDVAPVFNEEEVAHYFLPREGVVFSYVVESPVGPGKDEENAGKASKGTPTGTKCVTGGCEKVITDFFSFYSLPSTIIGNSNHSLLKVAYVYYTAATSVSITQLVNDLLIIVKLNGFDVCNVVDIYDNGTYLKELKFSPGDGNLYYYFYNWSYPSIPANEVGLVMV</sequence>
<dbReference type="GO" id="GO:0005737">
    <property type="term" value="C:cytoplasm"/>
    <property type="evidence" value="ECO:0007669"/>
    <property type="project" value="TreeGrafter"/>
</dbReference>
<evidence type="ECO:0000256" key="7">
    <source>
        <dbReference type="SAM" id="MobiDB-lite"/>
    </source>
</evidence>
<gene>
    <name evidence="10" type="ORF">TEOVI_000823700</name>
</gene>
<dbReference type="EMBL" id="CZPT02000568">
    <property type="protein sequence ID" value="SCU66524.1"/>
    <property type="molecule type" value="Genomic_DNA"/>
</dbReference>
<evidence type="ECO:0000256" key="3">
    <source>
        <dbReference type="ARBA" id="ARBA00022679"/>
    </source>
</evidence>
<evidence type="ECO:0000256" key="6">
    <source>
        <dbReference type="RuleBase" id="RU004178"/>
    </source>
</evidence>
<dbReference type="GeneID" id="92382171"/>
<proteinExistence type="inferred from homology"/>
<dbReference type="PANTHER" id="PTHR11377:SF5">
    <property type="entry name" value="GLYCYLPEPTIDE N-TETRADECANOYLTRANSFERASE"/>
    <property type="match status" value="1"/>
</dbReference>
<keyword evidence="3 5" id="KW-0808">Transferase</keyword>
<comment type="function">
    <text evidence="5">Adds a myristoyl group to the N-terminal glycine residue of certain cellular proteins.</text>
</comment>
<dbReference type="InterPro" id="IPR000903">
    <property type="entry name" value="NMT"/>
</dbReference>
<dbReference type="SUPFAM" id="SSF55729">
    <property type="entry name" value="Acyl-CoA N-acyltransferases (Nat)"/>
    <property type="match status" value="2"/>
</dbReference>